<evidence type="ECO:0000313" key="2">
    <source>
        <dbReference type="EMBL" id="GHG41520.1"/>
    </source>
</evidence>
<sequence length="118" mass="13542">MGYAIDLSREARCSGDERILVRNQERFGDIRIPVRVTLDQPNTVKRKLPSNRRTNGNETNTGADPELFRSTDRSPYRDPVHEPARLNNAENTARDPFAAPRPTNSHHVAPHERHFIDF</sequence>
<feature type="region of interest" description="Disordered" evidence="1">
    <location>
        <begin position="41"/>
        <end position="118"/>
    </location>
</feature>
<protein>
    <submittedName>
        <fullName evidence="2">Uncharacterized protein</fullName>
    </submittedName>
</protein>
<accession>A0ABQ3KR72</accession>
<proteinExistence type="predicted"/>
<gene>
    <name evidence="2" type="ORF">GCM10017567_73760</name>
</gene>
<name>A0ABQ3KR72_9PSEU</name>
<organism evidence="2 3">
    <name type="scientific">Amycolatopsis bullii</name>
    <dbReference type="NCBI Taxonomy" id="941987"/>
    <lineage>
        <taxon>Bacteria</taxon>
        <taxon>Bacillati</taxon>
        <taxon>Actinomycetota</taxon>
        <taxon>Actinomycetes</taxon>
        <taxon>Pseudonocardiales</taxon>
        <taxon>Pseudonocardiaceae</taxon>
        <taxon>Amycolatopsis</taxon>
    </lineage>
</organism>
<evidence type="ECO:0000313" key="3">
    <source>
        <dbReference type="Proteomes" id="UP000649955"/>
    </source>
</evidence>
<keyword evidence="3" id="KW-1185">Reference proteome</keyword>
<dbReference type="Proteomes" id="UP000649955">
    <property type="component" value="Unassembled WGS sequence"/>
</dbReference>
<feature type="compositionally biased region" description="Low complexity" evidence="1">
    <location>
        <begin position="51"/>
        <end position="62"/>
    </location>
</feature>
<reference evidence="3" key="1">
    <citation type="journal article" date="2019" name="Int. J. Syst. Evol. Microbiol.">
        <title>The Global Catalogue of Microorganisms (GCM) 10K type strain sequencing project: providing services to taxonomists for standard genome sequencing and annotation.</title>
        <authorList>
            <consortium name="The Broad Institute Genomics Platform"/>
            <consortium name="The Broad Institute Genome Sequencing Center for Infectious Disease"/>
            <person name="Wu L."/>
            <person name="Ma J."/>
        </authorList>
    </citation>
    <scope>NUCLEOTIDE SEQUENCE [LARGE SCALE GENOMIC DNA]</scope>
    <source>
        <strain evidence="3">CGMCC 4.7680</strain>
    </source>
</reference>
<feature type="compositionally biased region" description="Basic and acidic residues" evidence="1">
    <location>
        <begin position="66"/>
        <end position="84"/>
    </location>
</feature>
<dbReference type="EMBL" id="BNAW01000051">
    <property type="protein sequence ID" value="GHG41520.1"/>
    <property type="molecule type" value="Genomic_DNA"/>
</dbReference>
<feature type="compositionally biased region" description="Basic and acidic residues" evidence="1">
    <location>
        <begin position="109"/>
        <end position="118"/>
    </location>
</feature>
<evidence type="ECO:0000256" key="1">
    <source>
        <dbReference type="SAM" id="MobiDB-lite"/>
    </source>
</evidence>
<comment type="caution">
    <text evidence="2">The sequence shown here is derived from an EMBL/GenBank/DDBJ whole genome shotgun (WGS) entry which is preliminary data.</text>
</comment>